<proteinExistence type="predicted"/>
<organism evidence="1 2">
    <name type="scientific">Dictyobacter arantiisoli</name>
    <dbReference type="NCBI Taxonomy" id="2014874"/>
    <lineage>
        <taxon>Bacteria</taxon>
        <taxon>Bacillati</taxon>
        <taxon>Chloroflexota</taxon>
        <taxon>Ktedonobacteria</taxon>
        <taxon>Ktedonobacterales</taxon>
        <taxon>Dictyobacteraceae</taxon>
        <taxon>Dictyobacter</taxon>
    </lineage>
</organism>
<sequence length="76" mass="8278">MNVNSGKEIIYPHTGGPVQLQVGAIPFFIKAKLWPGPGPGIISAARHHTSRLKYSDSVPEIAALSQNQINPNYNRL</sequence>
<evidence type="ECO:0000313" key="2">
    <source>
        <dbReference type="Proteomes" id="UP000322530"/>
    </source>
</evidence>
<gene>
    <name evidence="1" type="ORF">KDI_35200</name>
</gene>
<dbReference type="EMBL" id="BIXY01000055">
    <property type="protein sequence ID" value="GCF09956.1"/>
    <property type="molecule type" value="Genomic_DNA"/>
</dbReference>
<evidence type="ECO:0000313" key="1">
    <source>
        <dbReference type="EMBL" id="GCF09956.1"/>
    </source>
</evidence>
<reference evidence="1 2" key="1">
    <citation type="submission" date="2019-01" db="EMBL/GenBank/DDBJ databases">
        <title>Draft genome sequence of Dictyobacter sp. Uno17.</title>
        <authorList>
            <person name="Wang C.M."/>
            <person name="Zheng Y."/>
            <person name="Sakai Y."/>
            <person name="Abe K."/>
            <person name="Yokota A."/>
            <person name="Yabe S."/>
        </authorList>
    </citation>
    <scope>NUCLEOTIDE SEQUENCE [LARGE SCALE GENOMIC DNA]</scope>
    <source>
        <strain evidence="1 2">Uno17</strain>
    </source>
</reference>
<accession>A0A5A5TFN4</accession>
<dbReference type="Proteomes" id="UP000322530">
    <property type="component" value="Unassembled WGS sequence"/>
</dbReference>
<dbReference type="AlphaFoldDB" id="A0A5A5TFN4"/>
<name>A0A5A5TFN4_9CHLR</name>
<protein>
    <submittedName>
        <fullName evidence="1">Uncharacterized protein</fullName>
    </submittedName>
</protein>
<keyword evidence="2" id="KW-1185">Reference proteome</keyword>
<comment type="caution">
    <text evidence="1">The sequence shown here is derived from an EMBL/GenBank/DDBJ whole genome shotgun (WGS) entry which is preliminary data.</text>
</comment>